<dbReference type="EMBL" id="CM020620">
    <property type="protein sequence ID" value="KAK1868496.1"/>
    <property type="molecule type" value="Genomic_DNA"/>
</dbReference>
<protein>
    <submittedName>
        <fullName evidence="1">Uncharacterized protein</fullName>
    </submittedName>
</protein>
<dbReference type="Proteomes" id="UP000798662">
    <property type="component" value="Chromosome 3"/>
</dbReference>
<name>A0ACC3CET0_PYRYE</name>
<keyword evidence="2" id="KW-1185">Reference proteome</keyword>
<evidence type="ECO:0000313" key="1">
    <source>
        <dbReference type="EMBL" id="KAK1868496.1"/>
    </source>
</evidence>
<reference evidence="1" key="1">
    <citation type="submission" date="2019-11" db="EMBL/GenBank/DDBJ databases">
        <title>Nori genome reveals adaptations in red seaweeds to the harsh intertidal environment.</title>
        <authorList>
            <person name="Wang D."/>
            <person name="Mao Y."/>
        </authorList>
    </citation>
    <scope>NUCLEOTIDE SEQUENCE</scope>
    <source>
        <tissue evidence="1">Gametophyte</tissue>
    </source>
</reference>
<proteinExistence type="predicted"/>
<accession>A0ACC3CET0</accession>
<gene>
    <name evidence="1" type="ORF">I4F81_010982</name>
</gene>
<sequence length="346" mass="35888">MVVFPTPPSTPRSSTRLRSSLQALLHRRDLAAVCVGALLTCFLFTAWSLVTTVAPEAAPAAGSAPGVPASWPTTAGDRLAAAPATPAASTVASSSASAAAAVTAAAAAAAATADVASGGGGGVATEPLAVAGETTPDEGGDGSGGLWMTPPEARLIAAAMWPGMRYLEYGSGGSTKRFGRLASVAYSVEHDADWCRQMEPTLVGTPIRMVCVPVARAPAGSGGWGARTPFDPANYTTFRSYVRAPEGLPPAAYDVVLIDGRARVACALYILRRLSRSSVVILHDANRKRYAPVTDYYEEVGRVTSGKGAVVLRPRSKWAGVALSEGTINGVYKRIDKMRRGWKKAK</sequence>
<evidence type="ECO:0000313" key="2">
    <source>
        <dbReference type="Proteomes" id="UP000798662"/>
    </source>
</evidence>
<organism evidence="1 2">
    <name type="scientific">Pyropia yezoensis</name>
    <name type="common">Susabi-nori</name>
    <name type="synonym">Porphyra yezoensis</name>
    <dbReference type="NCBI Taxonomy" id="2788"/>
    <lineage>
        <taxon>Eukaryota</taxon>
        <taxon>Rhodophyta</taxon>
        <taxon>Bangiophyceae</taxon>
        <taxon>Bangiales</taxon>
        <taxon>Bangiaceae</taxon>
        <taxon>Pyropia</taxon>
    </lineage>
</organism>
<comment type="caution">
    <text evidence="1">The sequence shown here is derived from an EMBL/GenBank/DDBJ whole genome shotgun (WGS) entry which is preliminary data.</text>
</comment>